<dbReference type="WBParaSite" id="PTRK_0000209400.1">
    <property type="protein sequence ID" value="PTRK_0000209400.1"/>
    <property type="gene ID" value="PTRK_0000209400"/>
</dbReference>
<dbReference type="Proteomes" id="UP000038045">
    <property type="component" value="Unplaced"/>
</dbReference>
<dbReference type="AlphaFoldDB" id="A0A0N4Z530"/>
<evidence type="ECO:0000256" key="1">
    <source>
        <dbReference type="SAM" id="Coils"/>
    </source>
</evidence>
<keyword evidence="2" id="KW-1185">Reference proteome</keyword>
<feature type="coiled-coil region" evidence="1">
    <location>
        <begin position="173"/>
        <end position="200"/>
    </location>
</feature>
<reference evidence="3" key="1">
    <citation type="submission" date="2017-02" db="UniProtKB">
        <authorList>
            <consortium name="WormBaseParasite"/>
        </authorList>
    </citation>
    <scope>IDENTIFICATION</scope>
</reference>
<evidence type="ECO:0000313" key="2">
    <source>
        <dbReference type="Proteomes" id="UP000038045"/>
    </source>
</evidence>
<organism evidence="2 3">
    <name type="scientific">Parastrongyloides trichosuri</name>
    <name type="common">Possum-specific nematode worm</name>
    <dbReference type="NCBI Taxonomy" id="131310"/>
    <lineage>
        <taxon>Eukaryota</taxon>
        <taxon>Metazoa</taxon>
        <taxon>Ecdysozoa</taxon>
        <taxon>Nematoda</taxon>
        <taxon>Chromadorea</taxon>
        <taxon>Rhabditida</taxon>
        <taxon>Tylenchina</taxon>
        <taxon>Panagrolaimomorpha</taxon>
        <taxon>Strongyloidoidea</taxon>
        <taxon>Strongyloididae</taxon>
        <taxon>Parastrongyloides</taxon>
    </lineage>
</organism>
<sequence>MTSEYSSSDFEDNLCSKILDSRYEDLEYEYYVNTLLADNEITNDLIVDNVNFDADKDSNNMPKALKAIEVLKKQNHSLRSKLMVLTRDVPFMKALTSDQKMKLIIKLRLHLEKLITKCNQLKIYKKDDQRSLRSSMNNFQERSKVMNNLVEVKELKEQDSIGKSLSLHIDSQVERLLIENKYLRDKIEKLEKNNLNDKNRKINTDVMLIKTEFDIKVEDRKLENDFCSTKDLDNVIKLRYHVVEMKNNYEKLLKKHLETIKTLEKKEEKLKEIKQELEYFKNDKKM</sequence>
<accession>A0A0N4Z530</accession>
<evidence type="ECO:0000313" key="3">
    <source>
        <dbReference type="WBParaSite" id="PTRK_0000209400.1"/>
    </source>
</evidence>
<proteinExistence type="predicted"/>
<feature type="coiled-coil region" evidence="1">
    <location>
        <begin position="246"/>
        <end position="283"/>
    </location>
</feature>
<name>A0A0N4Z530_PARTI</name>
<protein>
    <submittedName>
        <fullName evidence="3">DUF4201 domain-containing protein</fullName>
    </submittedName>
</protein>
<keyword evidence="1" id="KW-0175">Coiled coil</keyword>